<dbReference type="PANTHER" id="PTHR33747:SF1">
    <property type="entry name" value="ADENYLATE CYCLASE-ASSOCIATED CAP C-TERMINAL DOMAIN-CONTAINING PROTEIN"/>
    <property type="match status" value="1"/>
</dbReference>
<evidence type="ECO:0000313" key="2">
    <source>
        <dbReference type="Proteomes" id="UP000680714"/>
    </source>
</evidence>
<dbReference type="Pfam" id="PF03695">
    <property type="entry name" value="UPF0149"/>
    <property type="match status" value="1"/>
</dbReference>
<comment type="caution">
    <text evidence="1">The sequence shown here is derived from an EMBL/GenBank/DDBJ whole genome shotgun (WGS) entry which is preliminary data.</text>
</comment>
<dbReference type="Gene3D" id="3.10.450.50">
    <property type="match status" value="1"/>
</dbReference>
<dbReference type="InterPro" id="IPR004027">
    <property type="entry name" value="SEC_C_motif"/>
</dbReference>
<dbReference type="InterPro" id="IPR036255">
    <property type="entry name" value="YgfB-like_sf"/>
</dbReference>
<keyword evidence="2" id="KW-1185">Reference proteome</keyword>
<proteinExistence type="predicted"/>
<evidence type="ECO:0000313" key="1">
    <source>
        <dbReference type="EMBL" id="MBR9972120.1"/>
    </source>
</evidence>
<dbReference type="Proteomes" id="UP000680714">
    <property type="component" value="Unassembled WGS sequence"/>
</dbReference>
<dbReference type="SUPFAM" id="SSF101327">
    <property type="entry name" value="YgfB-like"/>
    <property type="match status" value="1"/>
</dbReference>
<reference evidence="1 2" key="1">
    <citation type="submission" date="2021-04" db="EMBL/GenBank/DDBJ databases">
        <title>Magnetospirillum sulfuroxidans sp. nov., a facultative chemolithoautotrophic sulfur-oxidizing alphaproteobacterium isolated from freshwater sediment and proposals for Paramagetospirillum gen. nov., and Magnetospirillaceae fam. nov.</title>
        <authorList>
            <person name="Koziaeva V."/>
            <person name="Geelhoed J.S."/>
            <person name="Sorokin D.Y."/>
            <person name="Grouzdev D.S."/>
        </authorList>
    </citation>
    <scope>NUCLEOTIDE SEQUENCE [LARGE SCALE GENOMIC DNA]</scope>
    <source>
        <strain evidence="1 2">J10</strain>
    </source>
</reference>
<dbReference type="NCBIfam" id="TIGR02292">
    <property type="entry name" value="ygfB_yecA"/>
    <property type="match status" value="1"/>
</dbReference>
<sequence length="220" mass="23806">MPTLHDLEAEIEALDQFLMSDLSPENCMMLCDLDGFLTGIAIGPELIMPSEWLPVIWGGEEPAFDDVTQAQAIIGTIMARYNEILSQVADGTVAPIIMETPGGEVIAADWAEGFMQAVTLRPAAWKPLLTSDKNVELMLPILALCCDDDGEPLLDLPQDVEDRLFAEAGDIIPETVLAIADYWRATQTAPVRQSSGPKVGRNDPCPCGSGKKFKRCCGAN</sequence>
<dbReference type="EMBL" id="JAGTUF010000008">
    <property type="protein sequence ID" value="MBR9972120.1"/>
    <property type="molecule type" value="Genomic_DNA"/>
</dbReference>
<dbReference type="InterPro" id="IPR011978">
    <property type="entry name" value="YgfB-like"/>
</dbReference>
<dbReference type="SUPFAM" id="SSF103642">
    <property type="entry name" value="Sec-C motif"/>
    <property type="match status" value="1"/>
</dbReference>
<gene>
    <name evidence="1" type="ORF">KEC16_10390</name>
</gene>
<protein>
    <submittedName>
        <fullName evidence="1">UPF0149 family protein</fullName>
    </submittedName>
</protein>
<dbReference type="Pfam" id="PF02810">
    <property type="entry name" value="SEC-C"/>
    <property type="match status" value="1"/>
</dbReference>
<dbReference type="RefSeq" id="WP_211548563.1">
    <property type="nucleotide sequence ID" value="NZ_JAGTUF010000008.1"/>
</dbReference>
<name>A0ABS5ICK5_9PROT</name>
<accession>A0ABS5ICK5</accession>
<dbReference type="PANTHER" id="PTHR33747">
    <property type="entry name" value="UPF0225 PROTEIN SCO1677"/>
    <property type="match status" value="1"/>
</dbReference>
<organism evidence="1 2">
    <name type="scientific">Magnetospirillum sulfuroxidans</name>
    <dbReference type="NCBI Taxonomy" id="611300"/>
    <lineage>
        <taxon>Bacteria</taxon>
        <taxon>Pseudomonadati</taxon>
        <taxon>Pseudomonadota</taxon>
        <taxon>Alphaproteobacteria</taxon>
        <taxon>Rhodospirillales</taxon>
        <taxon>Rhodospirillaceae</taxon>
        <taxon>Magnetospirillum</taxon>
    </lineage>
</organism>